<reference evidence="2 3" key="1">
    <citation type="submission" date="2018-09" db="EMBL/GenBank/DDBJ databases">
        <authorList>
            <person name="Zhu H."/>
        </authorList>
    </citation>
    <scope>NUCLEOTIDE SEQUENCE [LARGE SCALE GENOMIC DNA]</scope>
    <source>
        <strain evidence="2 3">K1W22B-8</strain>
    </source>
</reference>
<accession>A0A418WEP3</accession>
<dbReference type="SMART" id="SM00900">
    <property type="entry name" value="FMN_bind"/>
    <property type="match status" value="1"/>
</dbReference>
<dbReference type="InterPro" id="IPR007329">
    <property type="entry name" value="FMN-bd"/>
</dbReference>
<dbReference type="AlphaFoldDB" id="A0A418WEP3"/>
<dbReference type="GO" id="GO:0010181">
    <property type="term" value="F:FMN binding"/>
    <property type="evidence" value="ECO:0007669"/>
    <property type="project" value="InterPro"/>
</dbReference>
<protein>
    <recommendedName>
        <fullName evidence="1">FMN-binding domain-containing protein</fullName>
    </recommendedName>
</protein>
<evidence type="ECO:0000313" key="2">
    <source>
        <dbReference type="EMBL" id="RJF88498.1"/>
    </source>
</evidence>
<sequence>MGTAYSWRQAIAGIVAGLLALLLVFGLAGTAVPARAGELTRDALATQFSPPFSLGQKDPDLPVYPFFRSEGGADKLAGYVFESVDFAPIPGFSGTPPDLLVVLGVDGSFQSVSVVSQHEPVFLHGLGPEPLNAFVAQYAGKTLAQNVKVGIPRERQSAQGESGTNEVIDGVAKATASVRIINESVLGAALAVARAKLGISGPPRAPAHPRPEVEAMDFAGLERAGLAVHLVLRERDVEKAFAGTAGERTDPLALRDPDGVFADLWVAYLNIPTVGANLLGAADWADMAEGLDGAHALFVAVGGATARSTSPMSTAPRRTCWRCRRAACRWTSRITSMRSPWPSPTRRKVRMSS</sequence>
<organism evidence="2 3">
    <name type="scientific">Oleomonas cavernae</name>
    <dbReference type="NCBI Taxonomy" id="2320859"/>
    <lineage>
        <taxon>Bacteria</taxon>
        <taxon>Pseudomonadati</taxon>
        <taxon>Pseudomonadota</taxon>
        <taxon>Alphaproteobacteria</taxon>
        <taxon>Acetobacterales</taxon>
        <taxon>Acetobacteraceae</taxon>
        <taxon>Oleomonas</taxon>
    </lineage>
</organism>
<dbReference type="EMBL" id="QYUK01000011">
    <property type="protein sequence ID" value="RJF88498.1"/>
    <property type="molecule type" value="Genomic_DNA"/>
</dbReference>
<dbReference type="OrthoDB" id="9806398at2"/>
<dbReference type="RefSeq" id="WP_119779133.1">
    <property type="nucleotide sequence ID" value="NZ_QYUK01000011.1"/>
</dbReference>
<dbReference type="GO" id="GO:0016020">
    <property type="term" value="C:membrane"/>
    <property type="evidence" value="ECO:0007669"/>
    <property type="project" value="InterPro"/>
</dbReference>
<keyword evidence="3" id="KW-1185">Reference proteome</keyword>
<proteinExistence type="predicted"/>
<gene>
    <name evidence="2" type="ORF">D3874_17005</name>
</gene>
<feature type="domain" description="FMN-binding" evidence="1">
    <location>
        <begin position="91"/>
        <end position="192"/>
    </location>
</feature>
<name>A0A418WEP3_9PROT</name>
<evidence type="ECO:0000259" key="1">
    <source>
        <dbReference type="SMART" id="SM00900"/>
    </source>
</evidence>
<evidence type="ECO:0000313" key="3">
    <source>
        <dbReference type="Proteomes" id="UP000284605"/>
    </source>
</evidence>
<comment type="caution">
    <text evidence="2">The sequence shown here is derived from an EMBL/GenBank/DDBJ whole genome shotgun (WGS) entry which is preliminary data.</text>
</comment>
<dbReference type="Proteomes" id="UP000284605">
    <property type="component" value="Unassembled WGS sequence"/>
</dbReference>